<evidence type="ECO:0000256" key="1">
    <source>
        <dbReference type="SAM" id="MobiDB-lite"/>
    </source>
</evidence>
<dbReference type="STRING" id="1545044.SAMN05444276_102524"/>
<reference evidence="5" key="1">
    <citation type="submission" date="2016-10" db="EMBL/GenBank/DDBJ databases">
        <authorList>
            <person name="Varghese N."/>
            <person name="Submissions S."/>
        </authorList>
    </citation>
    <scope>NUCLEOTIDE SEQUENCE [LARGE SCALE GENOMIC DNA]</scope>
    <source>
        <strain evidence="5">DSM 29303</strain>
    </source>
</reference>
<gene>
    <name evidence="4" type="ORF">SAMN05444276_102524</name>
</gene>
<evidence type="ECO:0000256" key="2">
    <source>
        <dbReference type="SAM" id="SignalP"/>
    </source>
</evidence>
<evidence type="ECO:0000313" key="4">
    <source>
        <dbReference type="EMBL" id="SDW92677.1"/>
    </source>
</evidence>
<feature type="compositionally biased region" description="Low complexity" evidence="1">
    <location>
        <begin position="423"/>
        <end position="433"/>
    </location>
</feature>
<feature type="chain" id="PRO_5010336285" evidence="2">
    <location>
        <begin position="29"/>
        <end position="451"/>
    </location>
</feature>
<protein>
    <submittedName>
        <fullName evidence="4">Septal ring factor EnvC, activator of murein hydrolases AmiA and AmiB</fullName>
    </submittedName>
</protein>
<dbReference type="AlphaFoldDB" id="A0A1H2XIJ7"/>
<dbReference type="Pfam" id="PF01551">
    <property type="entry name" value="Peptidase_M23"/>
    <property type="match status" value="1"/>
</dbReference>
<keyword evidence="2" id="KW-0732">Signal</keyword>
<feature type="region of interest" description="Disordered" evidence="1">
    <location>
        <begin position="423"/>
        <end position="451"/>
    </location>
</feature>
<dbReference type="RefSeq" id="WP_074826463.1">
    <property type="nucleotide sequence ID" value="NZ_FNNA01000002.1"/>
</dbReference>
<proteinExistence type="predicted"/>
<dbReference type="Proteomes" id="UP000182944">
    <property type="component" value="Unassembled WGS sequence"/>
</dbReference>
<accession>A0A1H2XIJ7</accession>
<sequence length="451" mass="46490">MTRHPDTPLRLTAALALCLLALPAGALAQAVVTEGGQSAVTTASGADAAALPEGETPAEAAAAEAAAAADALRAAIGTLDGALTADDQVIALGQVIRAYEQGQAALRDSLRRASLRERQVRAEFDARRDRLSRILGVMTAMQQSPETLMLLHPAGATGTAQSGMVISAITPALRAEADRLKSGLDEIATVRRIEQSAADTLAQGLGQVQEARRLLASAVTDRSSVPTRFGEDPAELTALVKSADTLDAFAQGITQMEQDIGAPMADFEAAEGSLPLPALGELARGYRKPDARGIERPGITLTTAPAALVTAPWPATIRYRGPLLDYGNVMIVEPARGYLLVLAGMAQVFGATGDVVAAGEPLGIMGGNEGPAAEFGAGFVEAATGTHPLPAAQSLYIELRQGKETLDPAEWFVMNPVIAAAPSAAETTAETTPDTPPAGAPGTEQQVRTTE</sequence>
<feature type="domain" description="M23ase beta-sheet core" evidence="3">
    <location>
        <begin position="297"/>
        <end position="373"/>
    </location>
</feature>
<dbReference type="CDD" id="cd12797">
    <property type="entry name" value="M23_peptidase"/>
    <property type="match status" value="1"/>
</dbReference>
<organism evidence="4 5">
    <name type="scientific">Paracoccus sanguinis</name>
    <dbReference type="NCBI Taxonomy" id="1545044"/>
    <lineage>
        <taxon>Bacteria</taxon>
        <taxon>Pseudomonadati</taxon>
        <taxon>Pseudomonadota</taxon>
        <taxon>Alphaproteobacteria</taxon>
        <taxon>Rhodobacterales</taxon>
        <taxon>Paracoccaceae</taxon>
        <taxon>Paracoccus</taxon>
    </lineage>
</organism>
<name>A0A1H2XIJ7_9RHOB</name>
<dbReference type="Gene3D" id="2.70.70.10">
    <property type="entry name" value="Glucose Permease (Domain IIA)"/>
    <property type="match status" value="1"/>
</dbReference>
<dbReference type="InterPro" id="IPR011055">
    <property type="entry name" value="Dup_hybrid_motif"/>
</dbReference>
<evidence type="ECO:0000313" key="5">
    <source>
        <dbReference type="Proteomes" id="UP000182944"/>
    </source>
</evidence>
<dbReference type="SUPFAM" id="SSF51261">
    <property type="entry name" value="Duplicated hybrid motif"/>
    <property type="match status" value="1"/>
</dbReference>
<dbReference type="GO" id="GO:0016787">
    <property type="term" value="F:hydrolase activity"/>
    <property type="evidence" value="ECO:0007669"/>
    <property type="project" value="UniProtKB-KW"/>
</dbReference>
<keyword evidence="5" id="KW-1185">Reference proteome</keyword>
<feature type="signal peptide" evidence="2">
    <location>
        <begin position="1"/>
        <end position="28"/>
    </location>
</feature>
<keyword evidence="4" id="KW-0378">Hydrolase</keyword>
<dbReference type="InterPro" id="IPR016047">
    <property type="entry name" value="M23ase_b-sheet_dom"/>
</dbReference>
<evidence type="ECO:0000259" key="3">
    <source>
        <dbReference type="Pfam" id="PF01551"/>
    </source>
</evidence>
<dbReference type="EMBL" id="FNNA01000002">
    <property type="protein sequence ID" value="SDW92677.1"/>
    <property type="molecule type" value="Genomic_DNA"/>
</dbReference>